<evidence type="ECO:0000256" key="3">
    <source>
        <dbReference type="ARBA" id="ARBA00022741"/>
    </source>
</evidence>
<dbReference type="Gene3D" id="2.40.50.140">
    <property type="entry name" value="Nucleic acid-binding proteins"/>
    <property type="match status" value="1"/>
</dbReference>
<protein>
    <recommendedName>
        <fullName evidence="7">Lysine--tRNA ligase</fullName>
        <ecNumber evidence="7">6.1.1.6</ecNumber>
    </recommendedName>
    <alternativeName>
        <fullName evidence="7">Lysyl-tRNA synthetase</fullName>
        <shortName evidence="7">LysRS</shortName>
    </alternativeName>
</protein>
<comment type="caution">
    <text evidence="7">Lacks conserved residue(s) required for the propagation of feature annotation.</text>
</comment>
<keyword evidence="4 7" id="KW-0067">ATP-binding</keyword>
<gene>
    <name evidence="7" type="primary">lysS</name>
    <name evidence="9" type="ORF">A3A33_04515</name>
</gene>
<dbReference type="InterPro" id="IPR018149">
    <property type="entry name" value="Lys-tRNA-synth_II_C"/>
</dbReference>
<dbReference type="InterPro" id="IPR004365">
    <property type="entry name" value="NA-bd_OB_tRNA"/>
</dbReference>
<comment type="subunit">
    <text evidence="7">Homodimer.</text>
</comment>
<accession>A0A1F8GYL0</accession>
<feature type="domain" description="Aminoacyl-transfer RNA synthetases class-II family profile" evidence="8">
    <location>
        <begin position="174"/>
        <end position="450"/>
    </location>
</feature>
<comment type="similarity">
    <text evidence="7">Belongs to the class-II aminoacyl-tRNA synthetase family.</text>
</comment>
<name>A0A1F8GYL0_9BACT</name>
<dbReference type="GO" id="GO:0005829">
    <property type="term" value="C:cytosol"/>
    <property type="evidence" value="ECO:0007669"/>
    <property type="project" value="TreeGrafter"/>
</dbReference>
<dbReference type="CDD" id="cd04322">
    <property type="entry name" value="LysRS_N"/>
    <property type="match status" value="1"/>
</dbReference>
<organism evidence="9 10">
    <name type="scientific">Candidatus Yanofskybacteria bacterium RIFCSPLOWO2_01_FULL_49_25</name>
    <dbReference type="NCBI Taxonomy" id="1802701"/>
    <lineage>
        <taxon>Bacteria</taxon>
        <taxon>Candidatus Yanofskyibacteriota</taxon>
    </lineage>
</organism>
<evidence type="ECO:0000256" key="4">
    <source>
        <dbReference type="ARBA" id="ARBA00022840"/>
    </source>
</evidence>
<evidence type="ECO:0000256" key="5">
    <source>
        <dbReference type="ARBA" id="ARBA00023146"/>
    </source>
</evidence>
<dbReference type="InterPro" id="IPR006195">
    <property type="entry name" value="aa-tRNA-synth_II"/>
</dbReference>
<evidence type="ECO:0000313" key="10">
    <source>
        <dbReference type="Proteomes" id="UP000179047"/>
    </source>
</evidence>
<dbReference type="EMBL" id="MGKP01000003">
    <property type="protein sequence ID" value="OGN29726.1"/>
    <property type="molecule type" value="Genomic_DNA"/>
</dbReference>
<dbReference type="GO" id="GO:0006430">
    <property type="term" value="P:lysyl-tRNA aminoacylation"/>
    <property type="evidence" value="ECO:0007669"/>
    <property type="project" value="UniProtKB-UniRule"/>
</dbReference>
<dbReference type="InterPro" id="IPR044136">
    <property type="entry name" value="Lys-tRNA-ligase_II_N"/>
</dbReference>
<comment type="caution">
    <text evidence="9">The sequence shown here is derived from an EMBL/GenBank/DDBJ whole genome shotgun (WGS) entry which is preliminary data.</text>
</comment>
<dbReference type="SUPFAM" id="SSF55681">
    <property type="entry name" value="Class II aaRS and biotin synthetases"/>
    <property type="match status" value="1"/>
</dbReference>
<dbReference type="SUPFAM" id="SSF50249">
    <property type="entry name" value="Nucleic acid-binding proteins"/>
    <property type="match status" value="1"/>
</dbReference>
<dbReference type="GO" id="GO:0004824">
    <property type="term" value="F:lysine-tRNA ligase activity"/>
    <property type="evidence" value="ECO:0007669"/>
    <property type="project" value="UniProtKB-UniRule"/>
</dbReference>
<dbReference type="InterPro" id="IPR012340">
    <property type="entry name" value="NA-bd_OB-fold"/>
</dbReference>
<dbReference type="PRINTS" id="PR00982">
    <property type="entry name" value="TRNASYNTHLYS"/>
</dbReference>
<evidence type="ECO:0000259" key="8">
    <source>
        <dbReference type="PROSITE" id="PS50862"/>
    </source>
</evidence>
<dbReference type="STRING" id="1802701.A3A33_04515"/>
<dbReference type="Proteomes" id="UP000179047">
    <property type="component" value="Unassembled WGS sequence"/>
</dbReference>
<dbReference type="PANTHER" id="PTHR42918">
    <property type="entry name" value="LYSYL-TRNA SYNTHETASE"/>
    <property type="match status" value="1"/>
</dbReference>
<keyword evidence="7" id="KW-0648">Protein biosynthesis</keyword>
<dbReference type="PROSITE" id="PS50862">
    <property type="entry name" value="AA_TRNA_LIGASE_II"/>
    <property type="match status" value="1"/>
</dbReference>
<dbReference type="GO" id="GO:0005524">
    <property type="term" value="F:ATP binding"/>
    <property type="evidence" value="ECO:0007669"/>
    <property type="project" value="UniProtKB-UniRule"/>
</dbReference>
<comment type="cofactor">
    <cofactor evidence="7">
        <name>Mg(2+)</name>
        <dbReference type="ChEBI" id="CHEBI:18420"/>
    </cofactor>
    <text evidence="7">Binds 3 Mg(2+) ions per subunit.</text>
</comment>
<keyword evidence="2 7" id="KW-0479">Metal-binding</keyword>
<keyword evidence="1 7" id="KW-0436">Ligase</keyword>
<dbReference type="PANTHER" id="PTHR42918:SF15">
    <property type="entry name" value="LYSINE--TRNA LIGASE, CHLOROPLASTIC_MITOCHONDRIAL"/>
    <property type="match status" value="1"/>
</dbReference>
<evidence type="ECO:0000313" key="9">
    <source>
        <dbReference type="EMBL" id="OGN29726.1"/>
    </source>
</evidence>
<dbReference type="Pfam" id="PF01336">
    <property type="entry name" value="tRNA_anti-codon"/>
    <property type="match status" value="1"/>
</dbReference>
<dbReference type="InterPro" id="IPR004364">
    <property type="entry name" value="Aa-tRNA-synt_II"/>
</dbReference>
<keyword evidence="3 7" id="KW-0547">Nucleotide-binding</keyword>
<keyword evidence="5 7" id="KW-0030">Aminoacyl-tRNA synthetase</keyword>
<dbReference type="HAMAP" id="MF_00252">
    <property type="entry name" value="Lys_tRNA_synth_class2"/>
    <property type="match status" value="1"/>
</dbReference>
<evidence type="ECO:0000256" key="2">
    <source>
        <dbReference type="ARBA" id="ARBA00022723"/>
    </source>
</evidence>
<proteinExistence type="inferred from homology"/>
<dbReference type="GO" id="GO:0000049">
    <property type="term" value="F:tRNA binding"/>
    <property type="evidence" value="ECO:0007669"/>
    <property type="project" value="TreeGrafter"/>
</dbReference>
<dbReference type="EC" id="6.1.1.6" evidence="7"/>
<keyword evidence="7" id="KW-0963">Cytoplasm</keyword>
<dbReference type="Pfam" id="PF00152">
    <property type="entry name" value="tRNA-synt_2"/>
    <property type="match status" value="1"/>
</dbReference>
<comment type="catalytic activity">
    <reaction evidence="6 7">
        <text>tRNA(Lys) + L-lysine + ATP = L-lysyl-tRNA(Lys) + AMP + diphosphate</text>
        <dbReference type="Rhea" id="RHEA:20792"/>
        <dbReference type="Rhea" id="RHEA-COMP:9696"/>
        <dbReference type="Rhea" id="RHEA-COMP:9697"/>
        <dbReference type="ChEBI" id="CHEBI:30616"/>
        <dbReference type="ChEBI" id="CHEBI:32551"/>
        <dbReference type="ChEBI" id="CHEBI:33019"/>
        <dbReference type="ChEBI" id="CHEBI:78442"/>
        <dbReference type="ChEBI" id="CHEBI:78529"/>
        <dbReference type="ChEBI" id="CHEBI:456215"/>
        <dbReference type="EC" id="6.1.1.6"/>
    </reaction>
</comment>
<feature type="binding site" evidence="7">
    <location>
        <position position="369"/>
    </location>
    <ligand>
        <name>Mg(2+)</name>
        <dbReference type="ChEBI" id="CHEBI:18420"/>
        <label>1</label>
    </ligand>
</feature>
<feature type="binding site" evidence="7">
    <location>
        <position position="369"/>
    </location>
    <ligand>
        <name>Mg(2+)</name>
        <dbReference type="ChEBI" id="CHEBI:18420"/>
        <label>2</label>
    </ligand>
</feature>
<dbReference type="Gene3D" id="3.30.930.10">
    <property type="entry name" value="Bira Bifunctional Protein, Domain 2"/>
    <property type="match status" value="1"/>
</dbReference>
<dbReference type="InterPro" id="IPR002313">
    <property type="entry name" value="Lys-tRNA-ligase_II"/>
</dbReference>
<dbReference type="GO" id="GO:0000287">
    <property type="term" value="F:magnesium ion binding"/>
    <property type="evidence" value="ECO:0007669"/>
    <property type="project" value="UniProtKB-UniRule"/>
</dbReference>
<dbReference type="AlphaFoldDB" id="A0A1F8GYL0"/>
<comment type="subcellular location">
    <subcellularLocation>
        <location evidence="7">Cytoplasm</location>
    </subcellularLocation>
</comment>
<sequence length="453" mass="52583">MPLDDIKASRLEKLKKLRQAGTDPYPAKSWRTHAIKQALEGFDDFVANKDRLVLVGRVMAKREHGGSTFFDIEDGSGRIQVLFKKDIVGEREYQVLGETVDIGDFVEVFGLLFKTQRGERTLEAEKYRLLSKSLLPLPEKWHGLQDVEERYRKRYLDMIMNPEVREKFIKRAQIIQTLRDFLIEHQFLEVQTPTLQPLYGGASARPFKTHMYALDMDLFLRIAPELYLKRLLVGGFERVFEFTTNFRNEGMDREHNPEFSAVEWYAAYKDYNWSMELIEDLMVTLDPVRFKKPFKRLTYAELMQDRAGVDVHDVDPAKLDEVFKEKIRGSLIDPTFVYEFPKSMFPLAKLKDGSDDTVEVFQFYTGGLELVKAFTELNDPGDQRERLASQENMRAKGDEEAQRMDDDYIEAMEYGMPPNSGVGIGLDRLIALLTDSHSIREVILFPLMKPNKD</sequence>
<evidence type="ECO:0000256" key="7">
    <source>
        <dbReference type="HAMAP-Rule" id="MF_00252"/>
    </source>
</evidence>
<evidence type="ECO:0000256" key="6">
    <source>
        <dbReference type="ARBA" id="ARBA00048573"/>
    </source>
</evidence>
<reference evidence="9 10" key="1">
    <citation type="journal article" date="2016" name="Nat. Commun.">
        <title>Thousands of microbial genomes shed light on interconnected biogeochemical processes in an aquifer system.</title>
        <authorList>
            <person name="Anantharaman K."/>
            <person name="Brown C.T."/>
            <person name="Hug L.A."/>
            <person name="Sharon I."/>
            <person name="Castelle C.J."/>
            <person name="Probst A.J."/>
            <person name="Thomas B.C."/>
            <person name="Singh A."/>
            <person name="Wilkins M.J."/>
            <person name="Karaoz U."/>
            <person name="Brodie E.L."/>
            <person name="Williams K.H."/>
            <person name="Hubbard S.S."/>
            <person name="Banfield J.F."/>
        </authorList>
    </citation>
    <scope>NUCLEOTIDE SEQUENCE [LARGE SCALE GENOMIC DNA]</scope>
</reference>
<dbReference type="InterPro" id="IPR045864">
    <property type="entry name" value="aa-tRNA-synth_II/BPL/LPL"/>
</dbReference>
<evidence type="ECO:0000256" key="1">
    <source>
        <dbReference type="ARBA" id="ARBA00022598"/>
    </source>
</evidence>
<keyword evidence="7" id="KW-0460">Magnesium</keyword>